<dbReference type="EnsemblMetazoa" id="ADIR014091-RA">
    <property type="protein sequence ID" value="ADIR014091-PA"/>
    <property type="gene ID" value="ADIR014091"/>
</dbReference>
<proteinExistence type="predicted"/>
<feature type="region of interest" description="Disordered" evidence="1">
    <location>
        <begin position="30"/>
        <end position="55"/>
    </location>
</feature>
<evidence type="ECO:0000256" key="1">
    <source>
        <dbReference type="SAM" id="MobiDB-lite"/>
    </source>
</evidence>
<protein>
    <submittedName>
        <fullName evidence="2">Uncharacterized protein</fullName>
    </submittedName>
</protein>
<sequence length="55" mass="6067">MGSPTVCCNVLTSDRVLVGRRKAIRSSSINAKTLNKPLHSNTEPGRTQTNMRKKL</sequence>
<evidence type="ECO:0000313" key="3">
    <source>
        <dbReference type="Proteomes" id="UP000075884"/>
    </source>
</evidence>
<name>A0A182NW03_9DIPT</name>
<keyword evidence="3" id="KW-1185">Reference proteome</keyword>
<accession>A0A182NW03</accession>
<organism evidence="2 3">
    <name type="scientific">Anopheles dirus</name>
    <dbReference type="NCBI Taxonomy" id="7168"/>
    <lineage>
        <taxon>Eukaryota</taxon>
        <taxon>Metazoa</taxon>
        <taxon>Ecdysozoa</taxon>
        <taxon>Arthropoda</taxon>
        <taxon>Hexapoda</taxon>
        <taxon>Insecta</taxon>
        <taxon>Pterygota</taxon>
        <taxon>Neoptera</taxon>
        <taxon>Endopterygota</taxon>
        <taxon>Diptera</taxon>
        <taxon>Nematocera</taxon>
        <taxon>Culicoidea</taxon>
        <taxon>Culicidae</taxon>
        <taxon>Anophelinae</taxon>
        <taxon>Anopheles</taxon>
    </lineage>
</organism>
<evidence type="ECO:0000313" key="2">
    <source>
        <dbReference type="EnsemblMetazoa" id="ADIR014091-PA"/>
    </source>
</evidence>
<reference evidence="2" key="2">
    <citation type="submission" date="2020-05" db="UniProtKB">
        <authorList>
            <consortium name="EnsemblMetazoa"/>
        </authorList>
    </citation>
    <scope>IDENTIFICATION</scope>
    <source>
        <strain evidence="2">WRAIR2</strain>
    </source>
</reference>
<reference evidence="3" key="1">
    <citation type="submission" date="2013-03" db="EMBL/GenBank/DDBJ databases">
        <title>The Genome Sequence of Anopheles dirus WRAIR2.</title>
        <authorList>
            <consortium name="The Broad Institute Genomics Platform"/>
            <person name="Neafsey D.E."/>
            <person name="Walton C."/>
            <person name="Walker B."/>
            <person name="Young S.K."/>
            <person name="Zeng Q."/>
            <person name="Gargeya S."/>
            <person name="Fitzgerald M."/>
            <person name="Haas B."/>
            <person name="Abouelleil A."/>
            <person name="Allen A.W."/>
            <person name="Alvarado L."/>
            <person name="Arachchi H.M."/>
            <person name="Berlin A.M."/>
            <person name="Chapman S.B."/>
            <person name="Gainer-Dewar J."/>
            <person name="Goldberg J."/>
            <person name="Griggs A."/>
            <person name="Gujja S."/>
            <person name="Hansen M."/>
            <person name="Howarth C."/>
            <person name="Imamovic A."/>
            <person name="Ireland A."/>
            <person name="Larimer J."/>
            <person name="McCowan C."/>
            <person name="Murphy C."/>
            <person name="Pearson M."/>
            <person name="Poon T.W."/>
            <person name="Priest M."/>
            <person name="Roberts A."/>
            <person name="Saif S."/>
            <person name="Shea T."/>
            <person name="Sisk P."/>
            <person name="Sykes S."/>
            <person name="Wortman J."/>
            <person name="Nusbaum C."/>
            <person name="Birren B."/>
        </authorList>
    </citation>
    <scope>NUCLEOTIDE SEQUENCE [LARGE SCALE GENOMIC DNA]</scope>
    <source>
        <strain evidence="3">WRAIR2</strain>
    </source>
</reference>
<dbReference type="AlphaFoldDB" id="A0A182NW03"/>
<dbReference type="VEuPathDB" id="VectorBase:ADIR014091"/>
<dbReference type="Proteomes" id="UP000075884">
    <property type="component" value="Unassembled WGS sequence"/>
</dbReference>